<protein>
    <submittedName>
        <fullName evidence="7">Uncharacterized protein</fullName>
    </submittedName>
</protein>
<dbReference type="InterPro" id="IPR024512">
    <property type="entry name" value="Ser_palmitoyltrfase_ssu-like"/>
</dbReference>
<evidence type="ECO:0000256" key="2">
    <source>
        <dbReference type="ARBA" id="ARBA00022692"/>
    </source>
</evidence>
<evidence type="ECO:0000256" key="5">
    <source>
        <dbReference type="ARBA" id="ARBA00023136"/>
    </source>
</evidence>
<evidence type="ECO:0000256" key="6">
    <source>
        <dbReference type="SAM" id="Phobius"/>
    </source>
</evidence>
<dbReference type="AlphaFoldDB" id="A0A2D3VLE2"/>
<dbReference type="RefSeq" id="XP_023630058.1">
    <property type="nucleotide sequence ID" value="XM_023774290.1"/>
</dbReference>
<keyword evidence="8" id="KW-1185">Reference proteome</keyword>
<name>A0A2D3VLE2_9PEZI</name>
<keyword evidence="4 6" id="KW-1133">Transmembrane helix</keyword>
<comment type="subcellular location">
    <subcellularLocation>
        <location evidence="1">Endoplasmic reticulum membrane</location>
        <topology evidence="1">Multi-pass membrane protein</topology>
    </subcellularLocation>
</comment>
<evidence type="ECO:0000313" key="8">
    <source>
        <dbReference type="Proteomes" id="UP000225277"/>
    </source>
</evidence>
<evidence type="ECO:0000256" key="3">
    <source>
        <dbReference type="ARBA" id="ARBA00022824"/>
    </source>
</evidence>
<accession>A0A2D3VLE2</accession>
<reference evidence="7 8" key="1">
    <citation type="submission" date="2016-03" db="EMBL/GenBank/DDBJ databases">
        <authorList>
            <person name="Ploux O."/>
        </authorList>
    </citation>
    <scope>NUCLEOTIDE SEQUENCE [LARGE SCALE GENOMIC DNA]</scope>
    <source>
        <strain evidence="7 8">URUG2</strain>
    </source>
</reference>
<gene>
    <name evidence="7" type="ORF">RCC_09046</name>
</gene>
<keyword evidence="2 6" id="KW-0812">Transmembrane</keyword>
<evidence type="ECO:0000256" key="4">
    <source>
        <dbReference type="ARBA" id="ARBA00022989"/>
    </source>
</evidence>
<dbReference type="GeneID" id="35604124"/>
<dbReference type="Pfam" id="PF11779">
    <property type="entry name" value="SPT_ssu-like"/>
    <property type="match status" value="1"/>
</dbReference>
<sequence>MSTFNPPSFPRRPKQQTLLSNAKYQIQLAYFRYSVNTALYVMSPGEKLAFNTIVLSALSLFAWALWVCAVWWCVPCSALMGCAREVLWDSYTLSDLLGNNIRFTGSFVGVDLFERIISQASNLDVAKGGLQHSMEAVTSWQDFWSAANSSGSLVG</sequence>
<organism evidence="7 8">
    <name type="scientific">Ramularia collo-cygni</name>
    <dbReference type="NCBI Taxonomy" id="112498"/>
    <lineage>
        <taxon>Eukaryota</taxon>
        <taxon>Fungi</taxon>
        <taxon>Dikarya</taxon>
        <taxon>Ascomycota</taxon>
        <taxon>Pezizomycotina</taxon>
        <taxon>Dothideomycetes</taxon>
        <taxon>Dothideomycetidae</taxon>
        <taxon>Mycosphaerellales</taxon>
        <taxon>Mycosphaerellaceae</taxon>
        <taxon>Ramularia</taxon>
    </lineage>
</organism>
<dbReference type="Proteomes" id="UP000225277">
    <property type="component" value="Unassembled WGS sequence"/>
</dbReference>
<proteinExistence type="predicted"/>
<keyword evidence="5 6" id="KW-0472">Membrane</keyword>
<dbReference type="EMBL" id="FJUY01000016">
    <property type="protein sequence ID" value="CZT23334.1"/>
    <property type="molecule type" value="Genomic_DNA"/>
</dbReference>
<keyword evidence="3" id="KW-0256">Endoplasmic reticulum</keyword>
<evidence type="ECO:0000256" key="1">
    <source>
        <dbReference type="ARBA" id="ARBA00004477"/>
    </source>
</evidence>
<dbReference type="GO" id="GO:0005789">
    <property type="term" value="C:endoplasmic reticulum membrane"/>
    <property type="evidence" value="ECO:0007669"/>
    <property type="project" value="UniProtKB-SubCell"/>
</dbReference>
<feature type="transmembrane region" description="Helical" evidence="6">
    <location>
        <begin position="48"/>
        <end position="74"/>
    </location>
</feature>
<evidence type="ECO:0000313" key="7">
    <source>
        <dbReference type="EMBL" id="CZT23334.1"/>
    </source>
</evidence>
<dbReference type="OrthoDB" id="202672at2759"/>